<feature type="region of interest" description="Disordered" evidence="2">
    <location>
        <begin position="74"/>
        <end position="127"/>
    </location>
</feature>
<comment type="caution">
    <text evidence="4">The sequence shown here is derived from an EMBL/GenBank/DDBJ whole genome shotgun (WGS) entry which is preliminary data.</text>
</comment>
<dbReference type="Gene3D" id="3.10.290.10">
    <property type="entry name" value="RNA-binding S4 domain"/>
    <property type="match status" value="1"/>
</dbReference>
<organism evidence="4 5">
    <name type="scientific">Palleronia aestuarii</name>
    <dbReference type="NCBI Taxonomy" id="568105"/>
    <lineage>
        <taxon>Bacteria</taxon>
        <taxon>Pseudomonadati</taxon>
        <taxon>Pseudomonadota</taxon>
        <taxon>Alphaproteobacteria</taxon>
        <taxon>Rhodobacterales</taxon>
        <taxon>Roseobacteraceae</taxon>
        <taxon>Palleronia</taxon>
    </lineage>
</organism>
<reference evidence="4 5" key="1">
    <citation type="submission" date="2018-06" db="EMBL/GenBank/DDBJ databases">
        <title>Genomic Encyclopedia of Archaeal and Bacterial Type Strains, Phase II (KMG-II): from individual species to whole genera.</title>
        <authorList>
            <person name="Goeker M."/>
        </authorList>
    </citation>
    <scope>NUCLEOTIDE SEQUENCE [LARGE SCALE GENOMIC DNA]</scope>
    <source>
        <strain evidence="4 5">DSM 22009</strain>
    </source>
</reference>
<name>A0A2W7NH81_9RHOB</name>
<protein>
    <submittedName>
        <fullName evidence="4">Ribosome-associated heat shock protein Hsp15</fullName>
    </submittedName>
</protein>
<evidence type="ECO:0000259" key="3">
    <source>
        <dbReference type="SMART" id="SM00363"/>
    </source>
</evidence>
<evidence type="ECO:0000256" key="1">
    <source>
        <dbReference type="PROSITE-ProRule" id="PRU00182"/>
    </source>
</evidence>
<evidence type="ECO:0000256" key="2">
    <source>
        <dbReference type="SAM" id="MobiDB-lite"/>
    </source>
</evidence>
<dbReference type="SMART" id="SM00363">
    <property type="entry name" value="S4"/>
    <property type="match status" value="1"/>
</dbReference>
<dbReference type="AlphaFoldDB" id="A0A2W7NH81"/>
<feature type="domain" description="RNA-binding S4" evidence="3">
    <location>
        <begin position="11"/>
        <end position="76"/>
    </location>
</feature>
<dbReference type="InterPro" id="IPR002942">
    <property type="entry name" value="S4_RNA-bd"/>
</dbReference>
<dbReference type="PROSITE" id="PS50889">
    <property type="entry name" value="S4"/>
    <property type="match status" value="1"/>
</dbReference>
<dbReference type="RefSeq" id="WP_234822582.1">
    <property type="nucleotide sequence ID" value="NZ_QKZL01000008.1"/>
</dbReference>
<dbReference type="GO" id="GO:0003723">
    <property type="term" value="F:RNA binding"/>
    <property type="evidence" value="ECO:0007669"/>
    <property type="project" value="UniProtKB-KW"/>
</dbReference>
<keyword evidence="5" id="KW-1185">Reference proteome</keyword>
<keyword evidence="1" id="KW-0694">RNA-binding</keyword>
<feature type="compositionally biased region" description="Pro residues" evidence="2">
    <location>
        <begin position="92"/>
        <end position="103"/>
    </location>
</feature>
<keyword evidence="4" id="KW-0346">Stress response</keyword>
<evidence type="ECO:0000313" key="4">
    <source>
        <dbReference type="EMBL" id="PZX16034.1"/>
    </source>
</evidence>
<accession>A0A2W7NH81</accession>
<sequence length="127" mass="13700">MTAEAVPADRIRLDKWLFFARFFKTRSLAAKVIEAGGVRVNGTRTTKISASVRAGDVLTFAQGRAIRIVEIVETGTRRGPAPEAQALYADRSPPPPPAAPPAPRFDGGGRPTKKDRRALPPRGPDVE</sequence>
<evidence type="ECO:0000313" key="5">
    <source>
        <dbReference type="Proteomes" id="UP000248916"/>
    </source>
</evidence>
<dbReference type="Proteomes" id="UP000248916">
    <property type="component" value="Unassembled WGS sequence"/>
</dbReference>
<proteinExistence type="predicted"/>
<dbReference type="SUPFAM" id="SSF55174">
    <property type="entry name" value="Alpha-L RNA-binding motif"/>
    <property type="match status" value="1"/>
</dbReference>
<dbReference type="EMBL" id="QKZL01000008">
    <property type="protein sequence ID" value="PZX16034.1"/>
    <property type="molecule type" value="Genomic_DNA"/>
</dbReference>
<dbReference type="InterPro" id="IPR036986">
    <property type="entry name" value="S4_RNA-bd_sf"/>
</dbReference>
<dbReference type="CDD" id="cd00165">
    <property type="entry name" value="S4"/>
    <property type="match status" value="1"/>
</dbReference>
<dbReference type="Pfam" id="PF01479">
    <property type="entry name" value="S4"/>
    <property type="match status" value="1"/>
</dbReference>
<gene>
    <name evidence="4" type="ORF">LX81_02306</name>
</gene>